<dbReference type="OrthoDB" id="408631at2759"/>
<organism evidence="5 6">
    <name type="scientific">Piloderma croceum (strain F 1598)</name>
    <dbReference type="NCBI Taxonomy" id="765440"/>
    <lineage>
        <taxon>Eukaryota</taxon>
        <taxon>Fungi</taxon>
        <taxon>Dikarya</taxon>
        <taxon>Basidiomycota</taxon>
        <taxon>Agaricomycotina</taxon>
        <taxon>Agaricomycetes</taxon>
        <taxon>Agaricomycetidae</taxon>
        <taxon>Atheliales</taxon>
        <taxon>Atheliaceae</taxon>
        <taxon>Piloderma</taxon>
    </lineage>
</organism>
<comment type="similarity">
    <text evidence="1 3">Belongs to the type-B carboxylesterase/lipase family.</text>
</comment>
<evidence type="ECO:0000313" key="6">
    <source>
        <dbReference type="Proteomes" id="UP000054166"/>
    </source>
</evidence>
<gene>
    <name evidence="5" type="ORF">PILCRDRAFT_810905</name>
</gene>
<dbReference type="InParanoid" id="A0A0C3BYJ9"/>
<name>A0A0C3BYJ9_PILCF</name>
<keyword evidence="2 3" id="KW-0378">Hydrolase</keyword>
<dbReference type="EMBL" id="KN832971">
    <property type="protein sequence ID" value="KIM91618.1"/>
    <property type="molecule type" value="Genomic_DNA"/>
</dbReference>
<evidence type="ECO:0000256" key="3">
    <source>
        <dbReference type="RuleBase" id="RU361235"/>
    </source>
</evidence>
<dbReference type="Proteomes" id="UP000054166">
    <property type="component" value="Unassembled WGS sequence"/>
</dbReference>
<dbReference type="PANTHER" id="PTHR11559">
    <property type="entry name" value="CARBOXYLESTERASE"/>
    <property type="match status" value="1"/>
</dbReference>
<dbReference type="Pfam" id="PF00135">
    <property type="entry name" value="COesterase"/>
    <property type="match status" value="1"/>
</dbReference>
<evidence type="ECO:0000259" key="4">
    <source>
        <dbReference type="Pfam" id="PF00135"/>
    </source>
</evidence>
<dbReference type="EC" id="3.1.1.-" evidence="3"/>
<dbReference type="PROSITE" id="PS00122">
    <property type="entry name" value="CARBOXYLESTERASE_B_1"/>
    <property type="match status" value="1"/>
</dbReference>
<sequence>MMIRIALSVVIPWTLLVVLAFSSPLQEYENRRTFRNSEPVVDLGYAKYQGSTDPSTNISSFLSIRYAAPPIGSLRFQAPQAPAKMNGVQMATSVPPQCYQAGGGTSQTNPFIRNPPLSRKRGIIQTSEDCLFLDVFVPDIETADGLHVVVFIHGGGYQQGNIGSYPQADLVTDSQNHAIAVFMQYRLGAFGKVRQLSQASTYFKNIAGFLAGPSMAKSGALNAGLLDQDFALQWVQQHIRLFGGNPAKVTIWGESGGAGSVLQHIVAHGGRTDPPRFRAAITSSVALLPQYAADDPIPTFLYDQMTNLTNCSNAVDTFACLIAVDADALNNANNAVTSSAFYETYVFVPVVDGTFIVERPTITMDRQVVNGDVLLSVTNTFEGSTFTLPSETNTTDFVRQMFPFLTAKQIDTAASYYTALNTTLPTVLNQSIAVMGECSHVSLMARYCRLLLK</sequence>
<reference evidence="5 6" key="1">
    <citation type="submission" date="2014-04" db="EMBL/GenBank/DDBJ databases">
        <authorList>
            <consortium name="DOE Joint Genome Institute"/>
            <person name="Kuo A."/>
            <person name="Tarkka M."/>
            <person name="Buscot F."/>
            <person name="Kohler A."/>
            <person name="Nagy L.G."/>
            <person name="Floudas D."/>
            <person name="Copeland A."/>
            <person name="Barry K.W."/>
            <person name="Cichocki N."/>
            <person name="Veneault-Fourrey C."/>
            <person name="LaButti K."/>
            <person name="Lindquist E.A."/>
            <person name="Lipzen A."/>
            <person name="Lundell T."/>
            <person name="Morin E."/>
            <person name="Murat C."/>
            <person name="Sun H."/>
            <person name="Tunlid A."/>
            <person name="Henrissat B."/>
            <person name="Grigoriev I.V."/>
            <person name="Hibbett D.S."/>
            <person name="Martin F."/>
            <person name="Nordberg H.P."/>
            <person name="Cantor M.N."/>
            <person name="Hua S.X."/>
        </authorList>
    </citation>
    <scope>NUCLEOTIDE SEQUENCE [LARGE SCALE GENOMIC DNA]</scope>
    <source>
        <strain evidence="5 6">F 1598</strain>
    </source>
</reference>
<dbReference type="InterPro" id="IPR050309">
    <property type="entry name" value="Type-B_Carboxylest/Lipase"/>
</dbReference>
<dbReference type="PROSITE" id="PS00941">
    <property type="entry name" value="CARBOXYLESTERASE_B_2"/>
    <property type="match status" value="1"/>
</dbReference>
<reference evidence="6" key="2">
    <citation type="submission" date="2015-01" db="EMBL/GenBank/DDBJ databases">
        <title>Evolutionary Origins and Diversification of the Mycorrhizal Mutualists.</title>
        <authorList>
            <consortium name="DOE Joint Genome Institute"/>
            <consortium name="Mycorrhizal Genomics Consortium"/>
            <person name="Kohler A."/>
            <person name="Kuo A."/>
            <person name="Nagy L.G."/>
            <person name="Floudas D."/>
            <person name="Copeland A."/>
            <person name="Barry K.W."/>
            <person name="Cichocki N."/>
            <person name="Veneault-Fourrey C."/>
            <person name="LaButti K."/>
            <person name="Lindquist E.A."/>
            <person name="Lipzen A."/>
            <person name="Lundell T."/>
            <person name="Morin E."/>
            <person name="Murat C."/>
            <person name="Riley R."/>
            <person name="Ohm R."/>
            <person name="Sun H."/>
            <person name="Tunlid A."/>
            <person name="Henrissat B."/>
            <person name="Grigoriev I.V."/>
            <person name="Hibbett D.S."/>
            <person name="Martin F."/>
        </authorList>
    </citation>
    <scope>NUCLEOTIDE SEQUENCE [LARGE SCALE GENOMIC DNA]</scope>
    <source>
        <strain evidence="6">F 1598</strain>
    </source>
</reference>
<feature type="signal peptide" evidence="3">
    <location>
        <begin position="1"/>
        <end position="20"/>
    </location>
</feature>
<keyword evidence="3" id="KW-0732">Signal</keyword>
<evidence type="ECO:0000256" key="2">
    <source>
        <dbReference type="ARBA" id="ARBA00022801"/>
    </source>
</evidence>
<evidence type="ECO:0000313" key="5">
    <source>
        <dbReference type="EMBL" id="KIM91618.1"/>
    </source>
</evidence>
<dbReference type="GO" id="GO:0016787">
    <property type="term" value="F:hydrolase activity"/>
    <property type="evidence" value="ECO:0007669"/>
    <property type="project" value="UniProtKB-KW"/>
</dbReference>
<evidence type="ECO:0000256" key="1">
    <source>
        <dbReference type="ARBA" id="ARBA00005964"/>
    </source>
</evidence>
<dbReference type="InterPro" id="IPR019826">
    <property type="entry name" value="Carboxylesterase_B_AS"/>
</dbReference>
<keyword evidence="6" id="KW-1185">Reference proteome</keyword>
<protein>
    <recommendedName>
        <fullName evidence="3">Carboxylic ester hydrolase</fullName>
        <ecNumber evidence="3">3.1.1.-</ecNumber>
    </recommendedName>
</protein>
<dbReference type="HOGENOM" id="CLU_006586_10_5_1"/>
<dbReference type="InterPro" id="IPR019819">
    <property type="entry name" value="Carboxylesterase_B_CS"/>
</dbReference>
<feature type="domain" description="Carboxylesterase type B" evidence="4">
    <location>
        <begin position="38"/>
        <end position="395"/>
    </location>
</feature>
<dbReference type="SUPFAM" id="SSF53474">
    <property type="entry name" value="alpha/beta-Hydrolases"/>
    <property type="match status" value="1"/>
</dbReference>
<dbReference type="InterPro" id="IPR002018">
    <property type="entry name" value="CarbesteraseB"/>
</dbReference>
<proteinExistence type="inferred from homology"/>
<dbReference type="Gene3D" id="3.40.50.1820">
    <property type="entry name" value="alpha/beta hydrolase"/>
    <property type="match status" value="1"/>
</dbReference>
<accession>A0A0C3BYJ9</accession>
<dbReference type="InterPro" id="IPR029058">
    <property type="entry name" value="AB_hydrolase_fold"/>
</dbReference>
<dbReference type="STRING" id="765440.A0A0C3BYJ9"/>
<feature type="chain" id="PRO_5005111047" description="Carboxylic ester hydrolase" evidence="3">
    <location>
        <begin position="21"/>
        <end position="453"/>
    </location>
</feature>
<dbReference type="AlphaFoldDB" id="A0A0C3BYJ9"/>